<dbReference type="AlphaFoldDB" id="A0A1W7D0N7"/>
<dbReference type="Proteomes" id="UP000194218">
    <property type="component" value="Chromosome"/>
</dbReference>
<gene>
    <name evidence="1" type="ORF">CAG99_19070</name>
</gene>
<protein>
    <submittedName>
        <fullName evidence="1">Uncharacterized protein</fullName>
    </submittedName>
</protein>
<name>A0A1W7D0N7_9ACTN</name>
<evidence type="ECO:0000313" key="2">
    <source>
        <dbReference type="Proteomes" id="UP000194218"/>
    </source>
</evidence>
<proteinExistence type="predicted"/>
<dbReference type="KEGG" id="smao:CAG99_19070"/>
<organism evidence="1 2">
    <name type="scientific">Streptomyces marincola</name>
    <dbReference type="NCBI Taxonomy" id="2878388"/>
    <lineage>
        <taxon>Bacteria</taxon>
        <taxon>Bacillati</taxon>
        <taxon>Actinomycetota</taxon>
        <taxon>Actinomycetes</taxon>
        <taxon>Kitasatosporales</taxon>
        <taxon>Streptomycetaceae</taxon>
        <taxon>Streptomyces</taxon>
    </lineage>
</organism>
<keyword evidence="2" id="KW-1185">Reference proteome</keyword>
<accession>A0A1W7D0N7</accession>
<evidence type="ECO:0000313" key="1">
    <source>
        <dbReference type="EMBL" id="ARQ70661.1"/>
    </source>
</evidence>
<sequence>MGGMRTRLVDPRDTTWERDHADYRVHFWDVTAVASHEYEIPDETDIDELLGWVREYAAERGWTWTVYATATDHGERGLIRLAGVLGDPFAQ</sequence>
<dbReference type="EMBL" id="CP021121">
    <property type="protein sequence ID" value="ARQ70661.1"/>
    <property type="molecule type" value="Genomic_DNA"/>
</dbReference>
<reference evidence="1 2" key="1">
    <citation type="submission" date="2017-05" db="EMBL/GenBank/DDBJ databases">
        <title>Complete genome sequence of Streptomyces sp. SCSIO 03032 revealed the diverse biosynthetic pathways for its bioactive secondary metabolites.</title>
        <authorList>
            <person name="Ma L."/>
            <person name="Zhu Y."/>
            <person name="Zhang W."/>
            <person name="Zhang G."/>
            <person name="Tian X."/>
            <person name="Zhang S."/>
            <person name="Zhang C."/>
        </authorList>
    </citation>
    <scope>NUCLEOTIDE SEQUENCE [LARGE SCALE GENOMIC DNA]</scope>
    <source>
        <strain evidence="1 2">SCSIO 03032</strain>
    </source>
</reference>